<keyword evidence="5" id="KW-1185">Reference proteome</keyword>
<gene>
    <name evidence="4" type="ORF">ONE63_002523</name>
</gene>
<feature type="compositionally biased region" description="Polar residues" evidence="1">
    <location>
        <begin position="282"/>
        <end position="291"/>
    </location>
</feature>
<dbReference type="SUPFAM" id="SSF50729">
    <property type="entry name" value="PH domain-like"/>
    <property type="match status" value="2"/>
</dbReference>
<name>A0AAV7XAR3_9NEOP</name>
<dbReference type="SMART" id="SM00233">
    <property type="entry name" value="PH"/>
    <property type="match status" value="2"/>
</dbReference>
<feature type="region of interest" description="Disordered" evidence="1">
    <location>
        <begin position="403"/>
        <end position="454"/>
    </location>
</feature>
<feature type="compositionally biased region" description="Acidic residues" evidence="1">
    <location>
        <begin position="967"/>
        <end position="983"/>
    </location>
</feature>
<proteinExistence type="predicted"/>
<dbReference type="InterPro" id="IPR036034">
    <property type="entry name" value="PDZ_sf"/>
</dbReference>
<feature type="compositionally biased region" description="Basic and acidic residues" evidence="1">
    <location>
        <begin position="892"/>
        <end position="931"/>
    </location>
</feature>
<dbReference type="EMBL" id="JAPTSV010000012">
    <property type="protein sequence ID" value="KAJ1522215.1"/>
    <property type="molecule type" value="Genomic_DNA"/>
</dbReference>
<feature type="compositionally biased region" description="Basic and acidic residues" evidence="1">
    <location>
        <begin position="840"/>
        <end position="856"/>
    </location>
</feature>
<dbReference type="PANTHER" id="PTHR47644">
    <property type="entry name" value="AGAP008221-PA"/>
    <property type="match status" value="1"/>
</dbReference>
<feature type="region of interest" description="Disordered" evidence="1">
    <location>
        <begin position="779"/>
        <end position="986"/>
    </location>
</feature>
<feature type="compositionally biased region" description="Low complexity" evidence="1">
    <location>
        <begin position="779"/>
        <end position="789"/>
    </location>
</feature>
<feature type="compositionally biased region" description="Gly residues" evidence="1">
    <location>
        <begin position="876"/>
        <end position="886"/>
    </location>
</feature>
<evidence type="ECO:0000313" key="4">
    <source>
        <dbReference type="EMBL" id="KAJ1522215.1"/>
    </source>
</evidence>
<feature type="region of interest" description="Disordered" evidence="1">
    <location>
        <begin position="1"/>
        <end position="99"/>
    </location>
</feature>
<feature type="compositionally biased region" description="Low complexity" evidence="1">
    <location>
        <begin position="677"/>
        <end position="686"/>
    </location>
</feature>
<feature type="compositionally biased region" description="Basic and acidic residues" evidence="1">
    <location>
        <begin position="485"/>
        <end position="497"/>
    </location>
</feature>
<reference evidence="4" key="1">
    <citation type="submission" date="2022-12" db="EMBL/GenBank/DDBJ databases">
        <title>Chromosome-level genome assembly of the bean flower thrips Megalurothrips usitatus.</title>
        <authorList>
            <person name="Ma L."/>
            <person name="Liu Q."/>
            <person name="Li H."/>
            <person name="Cai W."/>
        </authorList>
    </citation>
    <scope>NUCLEOTIDE SEQUENCE</scope>
    <source>
        <strain evidence="4">Cailab_2022a</strain>
    </source>
</reference>
<dbReference type="SMART" id="SM00228">
    <property type="entry name" value="PDZ"/>
    <property type="match status" value="1"/>
</dbReference>
<comment type="caution">
    <text evidence="4">The sequence shown here is derived from an EMBL/GenBank/DDBJ whole genome shotgun (WGS) entry which is preliminary data.</text>
</comment>
<feature type="compositionally biased region" description="Gly residues" evidence="1">
    <location>
        <begin position="333"/>
        <end position="345"/>
    </location>
</feature>
<feature type="region of interest" description="Disordered" evidence="1">
    <location>
        <begin position="1002"/>
        <end position="1048"/>
    </location>
</feature>
<feature type="compositionally biased region" description="Low complexity" evidence="1">
    <location>
        <begin position="354"/>
        <end position="363"/>
    </location>
</feature>
<sequence>MAPCTGPCPSPPCTQPVAQAHGQGRRRPSFLQGAGSDGEILITDPPMMPPQDMSPCLECNLSDPSDQDDGMEDEDMGEEDDEDEDEDDEDGVVPTGKLVHPRLRMVGMVGPKDSLDDEFHENLIYRGLFRKKSVSLEDTSTADPDLAVFNRDQFRRQSNRFEGQQGDGDAAGPPTNGRGLTTRRMNGKSGPAALRASPFASTDSLADTNGIWNESQATVLQADSDNNSATDLSLQQHQAHHGLHPSAALTPASRRKHMLMVQHQQRSSIDTEVLEDDAEPVQRSQPPTVTVTAARDQQSHRPDAVRAVDGWRISGLCAQQPPIFAESSSTAGRGEGGGAGGGPGSAGEHDTTTEDYATATENNSGTDTSSRRSGLAAMRNGGGSSFESASSHYSLSRADAVCEEQSQMAPAPDESSSEGQTLRAKLLPEPPPGVRSGTPMSADDSSSCGSCSEQEENEIFLYYDDTLTVPTSHSYSVDGGSSVDTAHKHPKEDQLQQRREHLLQQQQQQLEQKEKQQLRKKQLREKLLRDQQLQQQAREQIQRQELQLQQQLEIEEQKLQQLKQQQLKQQQEQQHKAMAARHAHLIKPGSVSDEEHSGHCSSSGYYESPAEDDDEGPVQRTRTRRDWTEEEKRRVKRAFKLDFVPEGPPGTASSAPAREGKRTPNGRRAAKDRHSPGRSPGRSGAAGAAGRGGGQDAGTLARSPADKAASPRGTPDEQGLCSVHGAHGAGAYAEPSPGQTGGSGSSDDPDTLAVDSAAATVTGGGTLPRVNRLSPNRYAAAGSAAGSPARRLIKRKSPGGASPDRPDGAGLKALSAESLRSVSPGSDSVFYNDGSVCHHCGREVAEGDEDGGHGDGEGPAIVQPPADFADSPNGHGHAGGGGGRGIPGRLYKKADQRFRSEERALDRRAHRYHGEAARARSEERIQGERERRSRFRQHARSTDASMDDLEQRASGSSTSVAMRSPEGGDDADAGSMSEPDDEDGHVYADSFRTHHWIFIGDPEEARVWQPPDERDRGGGAETGGGGATGDGGDGAGGRRGSTESTLSERDFRTRFTYITHRMVHRKVAGEMFRRRLASEPIECDKTVNVRRGSGEFGLRVHGARPVVVASVEPGSPALSSGLEVGDILLRVNGVNVLEAPHSDVIRLAHSGTELLQLEVARTCHVLTPTVREPGARSPLFSGYLWRLGDEETRWLRRWVCLRKDNSLYYYKTDAETDPLGALQLSGYKVSACPDAGPAGAAAGQHTRPHCFRVSRHRGPSATFAADSEEAAMRWLAILGHSIDRNNHAEQWLEASRYNLRLAPAAVLHPDCIGYLEWLDKRWRSWRRRYCVLKDACMFYYRNGAADSALGMACLHGYRLLSTTIAGRRHAFEMIPPLVHQRHFFFSTETEVDKKRWMSSMEYSILRWVKVA</sequence>
<dbReference type="Gene3D" id="2.30.42.10">
    <property type="match status" value="1"/>
</dbReference>
<dbReference type="Pfam" id="PF00595">
    <property type="entry name" value="PDZ"/>
    <property type="match status" value="1"/>
</dbReference>
<feature type="compositionally biased region" description="Pro residues" evidence="1">
    <location>
        <begin position="1"/>
        <end position="14"/>
    </location>
</feature>
<feature type="compositionally biased region" description="Acidic residues" evidence="1">
    <location>
        <begin position="65"/>
        <end position="91"/>
    </location>
</feature>
<organism evidence="4 5">
    <name type="scientific">Megalurothrips usitatus</name>
    <name type="common">bean blossom thrips</name>
    <dbReference type="NCBI Taxonomy" id="439358"/>
    <lineage>
        <taxon>Eukaryota</taxon>
        <taxon>Metazoa</taxon>
        <taxon>Ecdysozoa</taxon>
        <taxon>Arthropoda</taxon>
        <taxon>Hexapoda</taxon>
        <taxon>Insecta</taxon>
        <taxon>Pterygota</taxon>
        <taxon>Neoptera</taxon>
        <taxon>Paraneoptera</taxon>
        <taxon>Thysanoptera</taxon>
        <taxon>Terebrantia</taxon>
        <taxon>Thripoidea</taxon>
        <taxon>Thripidae</taxon>
        <taxon>Megalurothrips</taxon>
    </lineage>
</organism>
<feature type="domain" description="PH" evidence="2">
    <location>
        <begin position="1308"/>
        <end position="1405"/>
    </location>
</feature>
<evidence type="ECO:0000313" key="5">
    <source>
        <dbReference type="Proteomes" id="UP001075354"/>
    </source>
</evidence>
<feature type="compositionally biased region" description="Basic and acidic residues" evidence="1">
    <location>
        <begin position="1003"/>
        <end position="1018"/>
    </location>
</feature>
<feature type="domain" description="PH" evidence="2">
    <location>
        <begin position="1177"/>
        <end position="1283"/>
    </location>
</feature>
<evidence type="ECO:0000259" key="2">
    <source>
        <dbReference type="PROSITE" id="PS50003"/>
    </source>
</evidence>
<feature type="compositionally biased region" description="Basic and acidic residues" evidence="1">
    <location>
        <begin position="624"/>
        <end position="633"/>
    </location>
</feature>
<feature type="region of interest" description="Disordered" evidence="1">
    <location>
        <begin position="273"/>
        <end position="303"/>
    </location>
</feature>
<accession>A0AAV7XAR3</accession>
<dbReference type="Proteomes" id="UP001075354">
    <property type="component" value="Chromosome 12"/>
</dbReference>
<feature type="compositionally biased region" description="Low complexity" evidence="1">
    <location>
        <begin position="441"/>
        <end position="452"/>
    </location>
</feature>
<feature type="compositionally biased region" description="Gly residues" evidence="1">
    <location>
        <begin position="687"/>
        <end position="696"/>
    </location>
</feature>
<evidence type="ECO:0000259" key="3">
    <source>
        <dbReference type="PROSITE" id="PS50106"/>
    </source>
</evidence>
<dbReference type="InterPro" id="IPR001849">
    <property type="entry name" value="PH_domain"/>
</dbReference>
<evidence type="ECO:0000256" key="1">
    <source>
        <dbReference type="SAM" id="MobiDB-lite"/>
    </source>
</evidence>
<dbReference type="PROSITE" id="PS50003">
    <property type="entry name" value="PH_DOMAIN"/>
    <property type="match status" value="2"/>
</dbReference>
<dbReference type="InterPro" id="IPR011993">
    <property type="entry name" value="PH-like_dom_sf"/>
</dbReference>
<dbReference type="InterPro" id="IPR001478">
    <property type="entry name" value="PDZ"/>
</dbReference>
<feature type="region of interest" description="Disordered" evidence="1">
    <location>
        <begin position="588"/>
        <end position="754"/>
    </location>
</feature>
<feature type="region of interest" description="Disordered" evidence="1">
    <location>
        <begin position="160"/>
        <end position="180"/>
    </location>
</feature>
<dbReference type="SUPFAM" id="SSF50156">
    <property type="entry name" value="PDZ domain-like"/>
    <property type="match status" value="1"/>
</dbReference>
<feature type="domain" description="PDZ" evidence="3">
    <location>
        <begin position="1086"/>
        <end position="1163"/>
    </location>
</feature>
<dbReference type="PANTHER" id="PTHR47644:SF1">
    <property type="entry name" value="PDZ DOMAIN-CONTAINING PROTEIN"/>
    <property type="match status" value="1"/>
</dbReference>
<protein>
    <submittedName>
        <fullName evidence="4">Uncharacterized protein</fullName>
    </submittedName>
</protein>
<feature type="region of interest" description="Disordered" evidence="1">
    <location>
        <begin position="326"/>
        <end position="391"/>
    </location>
</feature>
<feature type="compositionally biased region" description="Gly residues" evidence="1">
    <location>
        <begin position="1019"/>
        <end position="1039"/>
    </location>
</feature>
<dbReference type="Gene3D" id="2.30.29.30">
    <property type="entry name" value="Pleckstrin-homology domain (PH domain)/Phosphotyrosine-binding domain (PTB)"/>
    <property type="match status" value="2"/>
</dbReference>
<dbReference type="Pfam" id="PF00169">
    <property type="entry name" value="PH"/>
    <property type="match status" value="2"/>
</dbReference>
<feature type="region of interest" description="Disordered" evidence="1">
    <location>
        <begin position="473"/>
        <end position="497"/>
    </location>
</feature>
<dbReference type="PROSITE" id="PS50106">
    <property type="entry name" value="PDZ"/>
    <property type="match status" value="1"/>
</dbReference>